<comment type="caution">
    <text evidence="2">The sequence shown here is derived from an EMBL/GenBank/DDBJ whole genome shotgun (WGS) entry which is preliminary data.</text>
</comment>
<evidence type="ECO:0000313" key="2">
    <source>
        <dbReference type="EMBL" id="KAG5452678.1"/>
    </source>
</evidence>
<evidence type="ECO:0000259" key="1">
    <source>
        <dbReference type="Pfam" id="PF10277"/>
    </source>
</evidence>
<organism evidence="2 3">
    <name type="scientific">Clonorchis sinensis</name>
    <name type="common">Chinese liver fluke</name>
    <dbReference type="NCBI Taxonomy" id="79923"/>
    <lineage>
        <taxon>Eukaryota</taxon>
        <taxon>Metazoa</taxon>
        <taxon>Spiralia</taxon>
        <taxon>Lophotrochozoa</taxon>
        <taxon>Platyhelminthes</taxon>
        <taxon>Trematoda</taxon>
        <taxon>Digenea</taxon>
        <taxon>Opisthorchiida</taxon>
        <taxon>Opisthorchiata</taxon>
        <taxon>Opisthorchiidae</taxon>
        <taxon>Clonorchis</taxon>
    </lineage>
</organism>
<reference evidence="2 3" key="1">
    <citation type="journal article" date="2018" name="Biotechnol. Adv.">
        <title>Improved genomic resources and new bioinformatic workflow for the carcinogenic parasite Clonorchis sinensis: Biotechnological implications.</title>
        <authorList>
            <person name="Wang D."/>
            <person name="Korhonen P.K."/>
            <person name="Gasser R.B."/>
            <person name="Young N.D."/>
        </authorList>
    </citation>
    <scope>NUCLEOTIDE SEQUENCE [LARGE SCALE GENOMIC DNA]</scope>
    <source>
        <strain evidence="2">Cs-k2</strain>
    </source>
</reference>
<reference evidence="2 3" key="2">
    <citation type="journal article" date="2021" name="Genomics">
        <title>High-quality reference genome for Clonorchis sinensis.</title>
        <authorList>
            <person name="Young N.D."/>
            <person name="Stroehlein A.J."/>
            <person name="Kinkar L."/>
            <person name="Wang T."/>
            <person name="Sohn W.M."/>
            <person name="Chang B.C.H."/>
            <person name="Kaur P."/>
            <person name="Weisz D."/>
            <person name="Dudchenko O."/>
            <person name="Aiden E.L."/>
            <person name="Korhonen P.K."/>
            <person name="Gasser R.B."/>
        </authorList>
    </citation>
    <scope>NUCLEOTIDE SEQUENCE [LARGE SCALE GENOMIC DNA]</scope>
    <source>
        <strain evidence="2">Cs-k2</strain>
    </source>
</reference>
<name>A0A3R7G5U5_CLOSI</name>
<accession>A0A3R7G5U5</accession>
<dbReference type="InParanoid" id="A0A3R7G5U5"/>
<feature type="domain" description="CWH43-like N-terminal" evidence="1">
    <location>
        <begin position="1"/>
        <end position="38"/>
    </location>
</feature>
<dbReference type="EMBL" id="NIRI02000018">
    <property type="protein sequence ID" value="KAG5452678.1"/>
    <property type="molecule type" value="Genomic_DNA"/>
</dbReference>
<dbReference type="Pfam" id="PF10277">
    <property type="entry name" value="Frag1"/>
    <property type="match status" value="1"/>
</dbReference>
<dbReference type="AlphaFoldDB" id="A0A3R7G5U5"/>
<sequence length="63" mass="6970">MAASLDHISILFPYISDTGTWVPESCIFGQLLNMAATLSKWYTNFALVSAQTKGVEHQLDSFC</sequence>
<evidence type="ECO:0000313" key="3">
    <source>
        <dbReference type="Proteomes" id="UP000286415"/>
    </source>
</evidence>
<protein>
    <recommendedName>
        <fullName evidence="1">CWH43-like N-terminal domain-containing protein</fullName>
    </recommendedName>
</protein>
<proteinExistence type="predicted"/>
<dbReference type="InterPro" id="IPR019402">
    <property type="entry name" value="CWH43_N"/>
</dbReference>
<dbReference type="OrthoDB" id="6146563at2759"/>
<keyword evidence="3" id="KW-1185">Reference proteome</keyword>
<gene>
    <name evidence="2" type="ORF">CSKR_114478</name>
</gene>
<dbReference type="Proteomes" id="UP000286415">
    <property type="component" value="Unassembled WGS sequence"/>
</dbReference>